<dbReference type="InterPro" id="IPR050194">
    <property type="entry name" value="Glycosyltransferase_grp1"/>
</dbReference>
<dbReference type="SUPFAM" id="SSF53756">
    <property type="entry name" value="UDP-Glycosyltransferase/glycogen phosphorylase"/>
    <property type="match status" value="1"/>
</dbReference>
<feature type="domain" description="Glycosyl transferase family 1" evidence="1">
    <location>
        <begin position="223"/>
        <end position="378"/>
    </location>
</feature>
<dbReference type="AlphaFoldDB" id="A0A2M7XBT8"/>
<dbReference type="InterPro" id="IPR001296">
    <property type="entry name" value="Glyco_trans_1"/>
</dbReference>
<evidence type="ECO:0000259" key="1">
    <source>
        <dbReference type="Pfam" id="PF00534"/>
    </source>
</evidence>
<sequence length="406" mass="45966">MNVIQTNKFYYLKGGAERYMLDVSFWLGEHGHTVIPFAMRHPETLPTPFQSYFPSFVQTENVRFGWQGLRTVGRMVYSLQARRLMARLIKDVKPDLCHVHNIYGQLSPSILSALKSAKVPVVMTVHDHHLVSPQYNVWAQGCGEDLRDAGLFKATFSRFHKGSIAASFIQTFVSLLHRSLGLYRHNIDLFMTPSVYLKQQLVRGGIPAQKIRVNPYGIDASQIEPNYTHKGYFLFVGRLSEEKGVETILHIARLLPDITFKIVGRGPEMEYLHKLGHDLANVEFLGFRMGEELKALYQHATAVLLPSRVHENFPLISLEAMAAGKPLIASDVGGVPEVVEDRITGLLVAPTDVAGWAEAIMRIAYDDGFREQLSRAARASIEQKYRLDDHFARLMNLYQEAMSFHL</sequence>
<evidence type="ECO:0000313" key="3">
    <source>
        <dbReference type="EMBL" id="PJA45358.1"/>
    </source>
</evidence>
<dbReference type="GO" id="GO:0016757">
    <property type="term" value="F:glycosyltransferase activity"/>
    <property type="evidence" value="ECO:0007669"/>
    <property type="project" value="InterPro"/>
</dbReference>
<organism evidence="3 4">
    <name type="scientific">Candidatus Uhrbacteria bacterium CG_4_9_14_3_um_filter_50_9</name>
    <dbReference type="NCBI Taxonomy" id="1975035"/>
    <lineage>
        <taxon>Bacteria</taxon>
        <taxon>Candidatus Uhriibacteriota</taxon>
    </lineage>
</organism>
<name>A0A2M7XBT8_9BACT</name>
<dbReference type="EMBL" id="PFWU01000042">
    <property type="protein sequence ID" value="PJA45358.1"/>
    <property type="molecule type" value="Genomic_DNA"/>
</dbReference>
<reference evidence="4" key="1">
    <citation type="submission" date="2017-09" db="EMBL/GenBank/DDBJ databases">
        <title>Depth-based differentiation of microbial function through sediment-hosted aquifers and enrichment of novel symbionts in the deep terrestrial subsurface.</title>
        <authorList>
            <person name="Probst A.J."/>
            <person name="Ladd B."/>
            <person name="Jarett J.K."/>
            <person name="Geller-Mcgrath D.E."/>
            <person name="Sieber C.M.K."/>
            <person name="Emerson J.B."/>
            <person name="Anantharaman K."/>
            <person name="Thomas B.C."/>
            <person name="Malmstrom R."/>
            <person name="Stieglmeier M."/>
            <person name="Klingl A."/>
            <person name="Woyke T."/>
            <person name="Ryan C.M."/>
            <person name="Banfield J.F."/>
        </authorList>
    </citation>
    <scope>NUCLEOTIDE SEQUENCE [LARGE SCALE GENOMIC DNA]</scope>
</reference>
<dbReference type="PANTHER" id="PTHR45947:SF13">
    <property type="entry name" value="TRANSFERASE"/>
    <property type="match status" value="1"/>
</dbReference>
<evidence type="ECO:0008006" key="5">
    <source>
        <dbReference type="Google" id="ProtNLM"/>
    </source>
</evidence>
<dbReference type="PANTHER" id="PTHR45947">
    <property type="entry name" value="SULFOQUINOVOSYL TRANSFERASE SQD2"/>
    <property type="match status" value="1"/>
</dbReference>
<gene>
    <name evidence="3" type="ORF">CO174_03475</name>
</gene>
<dbReference type="CDD" id="cd03801">
    <property type="entry name" value="GT4_PimA-like"/>
    <property type="match status" value="1"/>
</dbReference>
<dbReference type="Proteomes" id="UP000229385">
    <property type="component" value="Unassembled WGS sequence"/>
</dbReference>
<feature type="domain" description="Glycosyltransferase subfamily 4-like N-terminal" evidence="2">
    <location>
        <begin position="14"/>
        <end position="221"/>
    </location>
</feature>
<accession>A0A2M7XBT8</accession>
<dbReference type="Pfam" id="PF00534">
    <property type="entry name" value="Glycos_transf_1"/>
    <property type="match status" value="1"/>
</dbReference>
<dbReference type="InterPro" id="IPR028098">
    <property type="entry name" value="Glyco_trans_4-like_N"/>
</dbReference>
<dbReference type="Gene3D" id="3.40.50.2000">
    <property type="entry name" value="Glycogen Phosphorylase B"/>
    <property type="match status" value="2"/>
</dbReference>
<dbReference type="Pfam" id="PF13439">
    <property type="entry name" value="Glyco_transf_4"/>
    <property type="match status" value="1"/>
</dbReference>
<proteinExistence type="predicted"/>
<evidence type="ECO:0000259" key="2">
    <source>
        <dbReference type="Pfam" id="PF13439"/>
    </source>
</evidence>
<comment type="caution">
    <text evidence="3">The sequence shown here is derived from an EMBL/GenBank/DDBJ whole genome shotgun (WGS) entry which is preliminary data.</text>
</comment>
<evidence type="ECO:0000313" key="4">
    <source>
        <dbReference type="Proteomes" id="UP000229385"/>
    </source>
</evidence>
<protein>
    <recommendedName>
        <fullName evidence="5">Glycosyltransferase family 1 protein</fullName>
    </recommendedName>
</protein>